<keyword evidence="3" id="KW-1185">Reference proteome</keyword>
<comment type="caution">
    <text evidence="2">The sequence shown here is derived from an EMBL/GenBank/DDBJ whole genome shotgun (WGS) entry which is preliminary data.</text>
</comment>
<organism evidence="2 3">
    <name type="scientific">Arthrobacter echini</name>
    <dbReference type="NCBI Taxonomy" id="1529066"/>
    <lineage>
        <taxon>Bacteria</taxon>
        <taxon>Bacillati</taxon>
        <taxon>Actinomycetota</taxon>
        <taxon>Actinomycetes</taxon>
        <taxon>Micrococcales</taxon>
        <taxon>Micrococcaceae</taxon>
        <taxon>Arthrobacter</taxon>
    </lineage>
</organism>
<feature type="compositionally biased region" description="Basic and acidic residues" evidence="1">
    <location>
        <begin position="62"/>
        <end position="78"/>
    </location>
</feature>
<feature type="compositionally biased region" description="Basic and acidic residues" evidence="1">
    <location>
        <begin position="32"/>
        <end position="43"/>
    </location>
</feature>
<gene>
    <name evidence="2" type="ORF">E8P82_12710</name>
</gene>
<dbReference type="OrthoDB" id="4955227at2"/>
<accession>A0A4S5E1D9</accession>
<proteinExistence type="predicted"/>
<dbReference type="AlphaFoldDB" id="A0A4S5E1D9"/>
<evidence type="ECO:0008006" key="4">
    <source>
        <dbReference type="Google" id="ProtNLM"/>
    </source>
</evidence>
<dbReference type="Proteomes" id="UP000305233">
    <property type="component" value="Unassembled WGS sequence"/>
</dbReference>
<sequence length="78" mass="8439">MTSRRDQEQTAVEPVGNDEAPASDAATPPRSVQDDPRARNALERKRHAASPTAATGAGHVKAAHESARQGKQEKKVRW</sequence>
<evidence type="ECO:0000256" key="1">
    <source>
        <dbReference type="SAM" id="MobiDB-lite"/>
    </source>
</evidence>
<protein>
    <recommendedName>
        <fullName evidence="4">DUF5302 domain-containing protein</fullName>
    </recommendedName>
</protein>
<evidence type="ECO:0000313" key="3">
    <source>
        <dbReference type="Proteomes" id="UP000305233"/>
    </source>
</evidence>
<dbReference type="EMBL" id="SSWH01000012">
    <property type="protein sequence ID" value="THJ65168.1"/>
    <property type="molecule type" value="Genomic_DNA"/>
</dbReference>
<name>A0A4S5E1D9_9MICC</name>
<evidence type="ECO:0000313" key="2">
    <source>
        <dbReference type="EMBL" id="THJ65168.1"/>
    </source>
</evidence>
<feature type="region of interest" description="Disordered" evidence="1">
    <location>
        <begin position="1"/>
        <end position="78"/>
    </location>
</feature>
<dbReference type="RefSeq" id="WP_136455398.1">
    <property type="nucleotide sequence ID" value="NZ_SSWH01000012.1"/>
</dbReference>
<reference evidence="2 3" key="1">
    <citation type="submission" date="2019-04" db="EMBL/GenBank/DDBJ databases">
        <authorList>
            <person name="Liu Q."/>
            <person name="Xin Y.-H."/>
        </authorList>
    </citation>
    <scope>NUCLEOTIDE SEQUENCE [LARGE SCALE GENOMIC DNA]</scope>
    <source>
        <strain evidence="2 3">AM23</strain>
    </source>
</reference>